<dbReference type="PANTHER" id="PTHR43302">
    <property type="entry name" value="TRANSPORTER ARSB-RELATED"/>
    <property type="match status" value="1"/>
</dbReference>
<dbReference type="PANTHER" id="PTHR43302:SF5">
    <property type="entry name" value="TRANSPORTER ARSB-RELATED"/>
    <property type="match status" value="1"/>
</dbReference>
<evidence type="ECO:0000256" key="3">
    <source>
        <dbReference type="ARBA" id="ARBA00022692"/>
    </source>
</evidence>
<protein>
    <submittedName>
        <fullName evidence="7">Uncharacterized protein</fullName>
    </submittedName>
</protein>
<comment type="caution">
    <text evidence="7">The sequence shown here is derived from an EMBL/GenBank/DDBJ whole genome shotgun (WGS) entry which is preliminary data.</text>
</comment>
<evidence type="ECO:0000313" key="7">
    <source>
        <dbReference type="EMBL" id="CAA7262487.1"/>
    </source>
</evidence>
<feature type="transmembrane region" description="Helical" evidence="6">
    <location>
        <begin position="77"/>
        <end position="106"/>
    </location>
</feature>
<dbReference type="AlphaFoldDB" id="A0A8S0XQ25"/>
<gene>
    <name evidence="7" type="ORF">AAE3_LOCUS4788</name>
</gene>
<evidence type="ECO:0000256" key="5">
    <source>
        <dbReference type="ARBA" id="ARBA00023136"/>
    </source>
</evidence>
<comment type="subcellular location">
    <subcellularLocation>
        <location evidence="1">Cell membrane</location>
        <topology evidence="1">Multi-pass membrane protein</topology>
    </subcellularLocation>
</comment>
<feature type="transmembrane region" description="Helical" evidence="6">
    <location>
        <begin position="38"/>
        <end position="57"/>
    </location>
</feature>
<evidence type="ECO:0000256" key="6">
    <source>
        <dbReference type="SAM" id="Phobius"/>
    </source>
</evidence>
<sequence length="131" mass="14425">MVSGSAIATLVVFILSIICVIYPFSLPIFLPYLGRKRIYINLTTAPILAILVLWAAQCLGPRNIRDGIVGTDGVKPYNILILFFSLAYMAITLDITGVLQAAAFWVSNKGGNNGWKLFLYFYMMLTALSVV</sequence>
<reference evidence="7 8" key="1">
    <citation type="submission" date="2020-01" db="EMBL/GenBank/DDBJ databases">
        <authorList>
            <person name="Gupta K D."/>
        </authorList>
    </citation>
    <scope>NUCLEOTIDE SEQUENCE [LARGE SCALE GENOMIC DNA]</scope>
</reference>
<evidence type="ECO:0000313" key="8">
    <source>
        <dbReference type="Proteomes" id="UP000467700"/>
    </source>
</evidence>
<keyword evidence="4 6" id="KW-1133">Transmembrane helix</keyword>
<dbReference type="Proteomes" id="UP000467700">
    <property type="component" value="Unassembled WGS sequence"/>
</dbReference>
<proteinExistence type="predicted"/>
<dbReference type="GO" id="GO:0005886">
    <property type="term" value="C:plasma membrane"/>
    <property type="evidence" value="ECO:0007669"/>
    <property type="project" value="UniProtKB-SubCell"/>
</dbReference>
<evidence type="ECO:0000256" key="2">
    <source>
        <dbReference type="ARBA" id="ARBA00022475"/>
    </source>
</evidence>
<feature type="transmembrane region" description="Helical" evidence="6">
    <location>
        <begin position="6"/>
        <end position="26"/>
    </location>
</feature>
<evidence type="ECO:0000256" key="4">
    <source>
        <dbReference type="ARBA" id="ARBA00022989"/>
    </source>
</evidence>
<keyword evidence="8" id="KW-1185">Reference proteome</keyword>
<dbReference type="EMBL" id="CACVBS010000036">
    <property type="protein sequence ID" value="CAA7262487.1"/>
    <property type="molecule type" value="Genomic_DNA"/>
</dbReference>
<accession>A0A8S0XQ25</accession>
<keyword evidence="3 6" id="KW-0812">Transmembrane</keyword>
<name>A0A8S0XQ25_CYCAE</name>
<keyword evidence="2" id="KW-1003">Cell membrane</keyword>
<dbReference type="OrthoDB" id="442352at2759"/>
<evidence type="ECO:0000256" key="1">
    <source>
        <dbReference type="ARBA" id="ARBA00004651"/>
    </source>
</evidence>
<keyword evidence="5 6" id="KW-0472">Membrane</keyword>
<organism evidence="7 8">
    <name type="scientific">Cyclocybe aegerita</name>
    <name type="common">Black poplar mushroom</name>
    <name type="synonym">Agrocybe aegerita</name>
    <dbReference type="NCBI Taxonomy" id="1973307"/>
    <lineage>
        <taxon>Eukaryota</taxon>
        <taxon>Fungi</taxon>
        <taxon>Dikarya</taxon>
        <taxon>Basidiomycota</taxon>
        <taxon>Agaricomycotina</taxon>
        <taxon>Agaricomycetes</taxon>
        <taxon>Agaricomycetidae</taxon>
        <taxon>Agaricales</taxon>
        <taxon>Agaricineae</taxon>
        <taxon>Bolbitiaceae</taxon>
        <taxon>Cyclocybe</taxon>
    </lineage>
</organism>